<gene>
    <name evidence="2" type="ORF">C1SCF055_LOCUS14426</name>
</gene>
<reference evidence="2" key="1">
    <citation type="submission" date="2022-10" db="EMBL/GenBank/DDBJ databases">
        <authorList>
            <person name="Chen Y."/>
            <person name="Dougan E. K."/>
            <person name="Chan C."/>
            <person name="Rhodes N."/>
            <person name="Thang M."/>
        </authorList>
    </citation>
    <scope>NUCLEOTIDE SEQUENCE</scope>
</reference>
<evidence type="ECO:0000256" key="1">
    <source>
        <dbReference type="SAM" id="MobiDB-lite"/>
    </source>
</evidence>
<accession>A0A9P1C943</accession>
<dbReference type="Proteomes" id="UP001152797">
    <property type="component" value="Unassembled WGS sequence"/>
</dbReference>
<dbReference type="OrthoDB" id="408949at2759"/>
<protein>
    <submittedName>
        <fullName evidence="2">Uncharacterized protein</fullName>
    </submittedName>
</protein>
<feature type="compositionally biased region" description="Acidic residues" evidence="1">
    <location>
        <begin position="179"/>
        <end position="194"/>
    </location>
</feature>
<organism evidence="2">
    <name type="scientific">Cladocopium goreaui</name>
    <dbReference type="NCBI Taxonomy" id="2562237"/>
    <lineage>
        <taxon>Eukaryota</taxon>
        <taxon>Sar</taxon>
        <taxon>Alveolata</taxon>
        <taxon>Dinophyceae</taxon>
        <taxon>Suessiales</taxon>
        <taxon>Symbiodiniaceae</taxon>
        <taxon>Cladocopium</taxon>
    </lineage>
</organism>
<proteinExistence type="predicted"/>
<evidence type="ECO:0000313" key="4">
    <source>
        <dbReference type="Proteomes" id="UP001152797"/>
    </source>
</evidence>
<dbReference type="EMBL" id="CAMXCT030001136">
    <property type="protein sequence ID" value="CAL4774442.1"/>
    <property type="molecule type" value="Genomic_DNA"/>
</dbReference>
<dbReference type="EMBL" id="CAMXCT010001136">
    <property type="protein sequence ID" value="CAI3987130.1"/>
    <property type="molecule type" value="Genomic_DNA"/>
</dbReference>
<reference evidence="3 4" key="2">
    <citation type="submission" date="2024-05" db="EMBL/GenBank/DDBJ databases">
        <authorList>
            <person name="Chen Y."/>
            <person name="Shah S."/>
            <person name="Dougan E. K."/>
            <person name="Thang M."/>
            <person name="Chan C."/>
        </authorList>
    </citation>
    <scope>NUCLEOTIDE SEQUENCE [LARGE SCALE GENOMIC DNA]</scope>
</reference>
<dbReference type="EMBL" id="CAMXCT020001136">
    <property type="protein sequence ID" value="CAL1140505.1"/>
    <property type="molecule type" value="Genomic_DNA"/>
</dbReference>
<sequence>MDEETKKMYAMSASLRRLCCPKPSSGKLEVSPEVYKQWKLGGDQRKALLKVLINADGNRELFKKRIEHIQKRSRRNKLHVQKGFYTKEKMRTQLKWNASRIKAAVKFCTQPSRAKTYVRRDKYESNIKEYWVDVETTGSFEAEEAEELNDHTIGEGDAGDSFTLGLPASQVLADHQGDEPEDVTDMDVSEDDGDGAGSSKSRAKVPPKNDAEREHALEAVENVGPVMANVLRVSCKLDTDREKLMALDQTPEVQKSISAVDTFRASLMTYHDQLADLKSYFDGRGSDSFDEGKVKALDNLVEKVEAEASRAMMEDTKLRKTLLKPMKEAKGAYFDWVLAALLLQVNQGQNGFHVVLLQKQLLLRWLMGVYGGKKQKNKPLLKLMGHLANELKVAFYHGIDVSCFDWEFYGGAFDDQCAAIFEDLKDFCSRKHLSLHMTGLTRTLLGYSKSSEYPTANWFKGQDTVSLLRFLEERIEMEIPHIDAESKQYFKAMLSTVAAANSFFSCMYQAALFLKPSERDLLLDSGHTCANAYRDCAQRAFAWGITRWKFQPKLHFFGEILHPLEVQQRENRPSVNPLAWGTQADEDFVGTISTFSRMVSVRTVHERTIQKYQVGLAMRW</sequence>
<comment type="caution">
    <text evidence="2">The sequence shown here is derived from an EMBL/GenBank/DDBJ whole genome shotgun (WGS) entry which is preliminary data.</text>
</comment>
<feature type="region of interest" description="Disordered" evidence="1">
    <location>
        <begin position="177"/>
        <end position="212"/>
    </location>
</feature>
<keyword evidence="4" id="KW-1185">Reference proteome</keyword>
<evidence type="ECO:0000313" key="3">
    <source>
        <dbReference type="EMBL" id="CAL4774442.1"/>
    </source>
</evidence>
<dbReference type="AlphaFoldDB" id="A0A9P1C943"/>
<name>A0A9P1C943_9DINO</name>
<evidence type="ECO:0000313" key="2">
    <source>
        <dbReference type="EMBL" id="CAI3987130.1"/>
    </source>
</evidence>